<evidence type="ECO:0000313" key="3">
    <source>
        <dbReference type="Proteomes" id="UP000001542"/>
    </source>
</evidence>
<name>A2EU26_TRIV3</name>
<keyword evidence="3" id="KW-1185">Reference proteome</keyword>
<dbReference type="VEuPathDB" id="TrichDB:TVAGG3_0955180"/>
<organism evidence="2 3">
    <name type="scientific">Trichomonas vaginalis (strain ATCC PRA-98 / G3)</name>
    <dbReference type="NCBI Taxonomy" id="412133"/>
    <lineage>
        <taxon>Eukaryota</taxon>
        <taxon>Metamonada</taxon>
        <taxon>Parabasalia</taxon>
        <taxon>Trichomonadida</taxon>
        <taxon>Trichomonadidae</taxon>
        <taxon>Trichomonas</taxon>
    </lineage>
</organism>
<sequence>MTEKQFIINDKYTKVLKDFQSLDISKEPIDQCFDVLHATAALSDFIDSTKVPNKNSQNPPVGYTIFDLFESFTNFFTLDIFLPDQQQALFIAFLPLYQSVLCRYIDSSIYNASEYDASWKYFQKEFIQCAQSIMPFQFRPTISELLTQCEGVKPISMKIVEYVQNMHIKLSDFVQHVDYDAKSEHYLKAYKEVVKTRQNIFSVIKSDKGKDWQLCIPPPFVAAFKIVEDVILNSYKFTKLKEIVQALNSVPKYMHFPQEKQSTIRDVLITSSKMLLIILRNLITFQISESEFTTLETIFNSVNQIEISLKMHNDIGIGEKWEKLLHSLDFSFFNNNVTKEQEALANIKSLASLFCINYPRMATDVAEIESLYNNICSSARNIYSLMILYLLLSSAAVSSTNNDFSVAILQFRKLIIFRIYYTNIISITEGCIPLAMKFASFGGKTEISKYVSVLTSAFEEIQQAGLIVDGDYQYAYTRYKAYLKFINYLAKSNEHEEDIKNLLRFHPSVEYISKFYKFGDEMTNLLNDIKLRQDNASIFTQFNRLKSFKIGSLQWIESASLFFQFSLGRILDAKEIVKSYSSLFEYLKIVHEITTMYWSEDLSKKMMRMSSDGVPKQNIIVDTAISIISDYEKLDNSKLAVSASKMNLYLMYSDLFNEQDAAKLMSDIQDSVVIQSDSEIIIKAFQMLDKFDYLRFAHPVEVDPLYNDLIALYNAILFEKFPETDVIESRTTKLINAIRNFDQKVTEGISSEKSELLEYIQQYILLARLMITVKECDQASILRMCFNFSILSTLIKESENLIQSGMIIDDKISQIKELQDESSKALTLNAFQFFSEYENSGRSSELIMKWKSLGPFVNYTRLYGCFQQNRTILNTVSGNTMKQFFEIVEELFKEFVIVPAMLTLFNIKNTFHQLLLNCQTISLENLEIVIFKRKLLKFFEKVKSVLFMMDICELPVIPSSDKSFIKLITDLQCAGIRGEAYDQGMSNLTQSHTIYLLSLAENLNPLDISKAHYEKSLVVSENAKLDIELTKEKIAKYPELSKMKIKEGQDELDRFNKHMKEIKEKESHARQLVEELKMRTDELKQEKEKYKLNEGENNDLSVPHFDNEMSSVISLLLRDEEFAQPRTQADFIAEQLQEALRTNLRLKKSIAVHSFPHEKAVFTPTEFAAVIEKFSGPTAKVSPFTTQRANESAALRQQLRDLHTERGQAFRAIIKETQKAGFAPKRKFNSETYYDKMKGLNTRGIFDGSSRKNQKEQFLEFTEISDQFLLEVSAEIEDLEQEIRDLEAGKAPETLDMDAKTQVLRTKLSSQLSSSMQETNE</sequence>
<dbReference type="VEuPathDB" id="TrichDB:TVAG_063560"/>
<feature type="coiled-coil region" evidence="1">
    <location>
        <begin position="1045"/>
        <end position="1093"/>
    </location>
</feature>
<accession>A2EU26</accession>
<keyword evidence="1" id="KW-0175">Coiled coil</keyword>
<evidence type="ECO:0000313" key="2">
    <source>
        <dbReference type="EMBL" id="EAY03843.1"/>
    </source>
</evidence>
<protein>
    <submittedName>
        <fullName evidence="2">Uncharacterized protein</fullName>
    </submittedName>
</protein>
<reference evidence="2" key="2">
    <citation type="journal article" date="2007" name="Science">
        <title>Draft genome sequence of the sexually transmitted pathogen Trichomonas vaginalis.</title>
        <authorList>
            <person name="Carlton J.M."/>
            <person name="Hirt R.P."/>
            <person name="Silva J.C."/>
            <person name="Delcher A.L."/>
            <person name="Schatz M."/>
            <person name="Zhao Q."/>
            <person name="Wortman J.R."/>
            <person name="Bidwell S.L."/>
            <person name="Alsmark U.C.M."/>
            <person name="Besteiro S."/>
            <person name="Sicheritz-Ponten T."/>
            <person name="Noel C.J."/>
            <person name="Dacks J.B."/>
            <person name="Foster P.G."/>
            <person name="Simillion C."/>
            <person name="Van de Peer Y."/>
            <person name="Miranda-Saavedra D."/>
            <person name="Barton G.J."/>
            <person name="Westrop G.D."/>
            <person name="Mueller S."/>
            <person name="Dessi D."/>
            <person name="Fiori P.L."/>
            <person name="Ren Q."/>
            <person name="Paulsen I."/>
            <person name="Zhang H."/>
            <person name="Bastida-Corcuera F.D."/>
            <person name="Simoes-Barbosa A."/>
            <person name="Brown M.T."/>
            <person name="Hayes R.D."/>
            <person name="Mukherjee M."/>
            <person name="Okumura C.Y."/>
            <person name="Schneider R."/>
            <person name="Smith A.J."/>
            <person name="Vanacova S."/>
            <person name="Villalvazo M."/>
            <person name="Haas B.J."/>
            <person name="Pertea M."/>
            <person name="Feldblyum T.V."/>
            <person name="Utterback T.R."/>
            <person name="Shu C.L."/>
            <person name="Osoegawa K."/>
            <person name="de Jong P.J."/>
            <person name="Hrdy I."/>
            <person name="Horvathova L."/>
            <person name="Zubacova Z."/>
            <person name="Dolezal P."/>
            <person name="Malik S.B."/>
            <person name="Logsdon J.M. Jr."/>
            <person name="Henze K."/>
            <person name="Gupta A."/>
            <person name="Wang C.C."/>
            <person name="Dunne R.L."/>
            <person name="Upcroft J.A."/>
            <person name="Upcroft P."/>
            <person name="White O."/>
            <person name="Salzberg S.L."/>
            <person name="Tang P."/>
            <person name="Chiu C.-H."/>
            <person name="Lee Y.-S."/>
            <person name="Embley T.M."/>
            <person name="Coombs G.H."/>
            <person name="Mottram J.C."/>
            <person name="Tachezy J."/>
            <person name="Fraser-Liggett C.M."/>
            <person name="Johnson P.J."/>
        </authorList>
    </citation>
    <scope>NUCLEOTIDE SEQUENCE [LARGE SCALE GENOMIC DNA]</scope>
    <source>
        <strain evidence="2">G3</strain>
    </source>
</reference>
<reference evidence="2" key="1">
    <citation type="submission" date="2006-10" db="EMBL/GenBank/DDBJ databases">
        <authorList>
            <person name="Amadeo P."/>
            <person name="Zhao Q."/>
            <person name="Wortman J."/>
            <person name="Fraser-Liggett C."/>
            <person name="Carlton J."/>
        </authorList>
    </citation>
    <scope>NUCLEOTIDE SEQUENCE</scope>
    <source>
        <strain evidence="2">G3</strain>
    </source>
</reference>
<dbReference type="SMR" id="A2EU26"/>
<dbReference type="KEGG" id="tva:4761691"/>
<gene>
    <name evidence="2" type="ORF">TVAG_063560</name>
</gene>
<dbReference type="EMBL" id="DS113492">
    <property type="protein sequence ID" value="EAY03843.1"/>
    <property type="molecule type" value="Genomic_DNA"/>
</dbReference>
<evidence type="ECO:0000256" key="1">
    <source>
        <dbReference type="SAM" id="Coils"/>
    </source>
</evidence>
<dbReference type="RefSeq" id="XP_001316066.1">
    <property type="nucleotide sequence ID" value="XM_001316031.1"/>
</dbReference>
<dbReference type="InParanoid" id="A2EU26"/>
<dbReference type="Proteomes" id="UP000001542">
    <property type="component" value="Unassembled WGS sequence"/>
</dbReference>
<proteinExistence type="predicted"/>